<dbReference type="GO" id="GO:0016705">
    <property type="term" value="F:oxidoreductase activity, acting on paired donors, with incorporation or reduction of molecular oxygen"/>
    <property type="evidence" value="ECO:0007669"/>
    <property type="project" value="InterPro"/>
</dbReference>
<evidence type="ECO:0000313" key="8">
    <source>
        <dbReference type="EMBL" id="KAJ0212777.1"/>
    </source>
</evidence>
<gene>
    <name evidence="8" type="ORF">LSAT_V11C400204690</name>
</gene>
<dbReference type="GO" id="GO:0020037">
    <property type="term" value="F:heme binding"/>
    <property type="evidence" value="ECO:0007669"/>
    <property type="project" value="InterPro"/>
</dbReference>
<dbReference type="Proteomes" id="UP000235145">
    <property type="component" value="Unassembled WGS sequence"/>
</dbReference>
<dbReference type="InterPro" id="IPR017972">
    <property type="entry name" value="Cyt_P450_CS"/>
</dbReference>
<comment type="similarity">
    <text evidence="7">Belongs to the cytochrome P450 family.</text>
</comment>
<accession>A0A9R1XMD6</accession>
<dbReference type="GO" id="GO:0005506">
    <property type="term" value="F:iron ion binding"/>
    <property type="evidence" value="ECO:0007669"/>
    <property type="project" value="InterPro"/>
</dbReference>
<dbReference type="InterPro" id="IPR036396">
    <property type="entry name" value="Cyt_P450_sf"/>
</dbReference>
<evidence type="ECO:0000256" key="2">
    <source>
        <dbReference type="ARBA" id="ARBA00022723"/>
    </source>
</evidence>
<dbReference type="GO" id="GO:0004497">
    <property type="term" value="F:monooxygenase activity"/>
    <property type="evidence" value="ECO:0007669"/>
    <property type="project" value="UniProtKB-KW"/>
</dbReference>
<dbReference type="PROSITE" id="PS00086">
    <property type="entry name" value="CYTOCHROME_P450"/>
    <property type="match status" value="1"/>
</dbReference>
<evidence type="ECO:0000256" key="1">
    <source>
        <dbReference type="ARBA" id="ARBA00022617"/>
    </source>
</evidence>
<evidence type="ECO:0000256" key="5">
    <source>
        <dbReference type="ARBA" id="ARBA00023033"/>
    </source>
</evidence>
<evidence type="ECO:0000256" key="4">
    <source>
        <dbReference type="ARBA" id="ARBA00023004"/>
    </source>
</evidence>
<dbReference type="EMBL" id="NBSK02000004">
    <property type="protein sequence ID" value="KAJ0212777.1"/>
    <property type="molecule type" value="Genomic_DNA"/>
</dbReference>
<keyword evidence="1 6" id="KW-0349">Heme</keyword>
<keyword evidence="9" id="KW-1185">Reference proteome</keyword>
<name>A0A9R1XMD6_LACSA</name>
<dbReference type="PANTHER" id="PTHR47947">
    <property type="entry name" value="CYTOCHROME P450 82C3-RELATED"/>
    <property type="match status" value="1"/>
</dbReference>
<keyword evidence="5 7" id="KW-0503">Monooxygenase</keyword>
<evidence type="ECO:0000313" key="9">
    <source>
        <dbReference type="Proteomes" id="UP000235145"/>
    </source>
</evidence>
<keyword evidence="2 6" id="KW-0479">Metal-binding</keyword>
<dbReference type="PRINTS" id="PR00385">
    <property type="entry name" value="P450"/>
</dbReference>
<comment type="caution">
    <text evidence="8">The sequence shown here is derived from an EMBL/GenBank/DDBJ whole genome shotgun (WGS) entry which is preliminary data.</text>
</comment>
<keyword evidence="4 6" id="KW-0408">Iron</keyword>
<evidence type="ECO:0000256" key="7">
    <source>
        <dbReference type="RuleBase" id="RU000461"/>
    </source>
</evidence>
<sequence>MKKMAIELDNIFSAWLKEHKIIKKSAEQHESNHQVFIDVLISILQSASEDEFPGFDHDTIIKSACQQLLVAGLDTTSGTLTWALSLLLNHPKTLEIAQNEIDEHVGRDRLVEESDLKNLVYLDAIIKETLRLYPAAPLSGAHKSIEDCIVGGYNIPKGTRLVVNLYKMHRDPNIWSDPLEFRPERFLTSHKDIDFRGKHYAFLPFGSGRRMCPGIPFAIQAVGLTLASFIQQFVLKNPSNEPIDMSETFGLTISKATALEVLLAPRLTSNMY</sequence>
<dbReference type="FunFam" id="1.10.630.10:FF:000157">
    <property type="entry name" value="Uncharacterized protein"/>
    <property type="match status" value="1"/>
</dbReference>
<reference evidence="8 9" key="1">
    <citation type="journal article" date="2017" name="Nat. Commun.">
        <title>Genome assembly with in vitro proximity ligation data and whole-genome triplication in lettuce.</title>
        <authorList>
            <person name="Reyes-Chin-Wo S."/>
            <person name="Wang Z."/>
            <person name="Yang X."/>
            <person name="Kozik A."/>
            <person name="Arikit S."/>
            <person name="Song C."/>
            <person name="Xia L."/>
            <person name="Froenicke L."/>
            <person name="Lavelle D.O."/>
            <person name="Truco M.J."/>
            <person name="Xia R."/>
            <person name="Zhu S."/>
            <person name="Xu C."/>
            <person name="Xu H."/>
            <person name="Xu X."/>
            <person name="Cox K."/>
            <person name="Korf I."/>
            <person name="Meyers B.C."/>
            <person name="Michelmore R.W."/>
        </authorList>
    </citation>
    <scope>NUCLEOTIDE SEQUENCE [LARGE SCALE GENOMIC DNA]</scope>
    <source>
        <strain evidence="9">cv. Salinas</strain>
        <tissue evidence="8">Seedlings</tissue>
    </source>
</reference>
<dbReference type="AlphaFoldDB" id="A0A9R1XMD6"/>
<dbReference type="Gramene" id="rna-gnl|WGS:NBSK|LSAT_4X120521_mrna">
    <property type="protein sequence ID" value="cds-PLY61908.1"/>
    <property type="gene ID" value="gene-LSAT_4X120521"/>
</dbReference>
<organism evidence="8 9">
    <name type="scientific">Lactuca sativa</name>
    <name type="common">Garden lettuce</name>
    <dbReference type="NCBI Taxonomy" id="4236"/>
    <lineage>
        <taxon>Eukaryota</taxon>
        <taxon>Viridiplantae</taxon>
        <taxon>Streptophyta</taxon>
        <taxon>Embryophyta</taxon>
        <taxon>Tracheophyta</taxon>
        <taxon>Spermatophyta</taxon>
        <taxon>Magnoliopsida</taxon>
        <taxon>eudicotyledons</taxon>
        <taxon>Gunneridae</taxon>
        <taxon>Pentapetalae</taxon>
        <taxon>asterids</taxon>
        <taxon>campanulids</taxon>
        <taxon>Asterales</taxon>
        <taxon>Asteraceae</taxon>
        <taxon>Cichorioideae</taxon>
        <taxon>Cichorieae</taxon>
        <taxon>Lactucinae</taxon>
        <taxon>Lactuca</taxon>
    </lineage>
</organism>
<dbReference type="Pfam" id="PF00067">
    <property type="entry name" value="p450"/>
    <property type="match status" value="1"/>
</dbReference>
<protein>
    <recommendedName>
        <fullName evidence="10">Cytochrome P450</fullName>
    </recommendedName>
</protein>
<feature type="binding site" description="axial binding residue" evidence="6">
    <location>
        <position position="212"/>
    </location>
    <ligand>
        <name>heme</name>
        <dbReference type="ChEBI" id="CHEBI:30413"/>
    </ligand>
    <ligandPart>
        <name>Fe</name>
        <dbReference type="ChEBI" id="CHEBI:18248"/>
    </ligandPart>
</feature>
<evidence type="ECO:0000256" key="3">
    <source>
        <dbReference type="ARBA" id="ARBA00023002"/>
    </source>
</evidence>
<evidence type="ECO:0000256" key="6">
    <source>
        <dbReference type="PIRSR" id="PIRSR602401-1"/>
    </source>
</evidence>
<dbReference type="PANTHER" id="PTHR47947:SF61">
    <property type="entry name" value="CYTOCHROME P450"/>
    <property type="match status" value="1"/>
</dbReference>
<evidence type="ECO:0008006" key="10">
    <source>
        <dbReference type="Google" id="ProtNLM"/>
    </source>
</evidence>
<dbReference type="Gene3D" id="1.10.630.10">
    <property type="entry name" value="Cytochrome P450"/>
    <property type="match status" value="1"/>
</dbReference>
<dbReference type="InterPro" id="IPR050651">
    <property type="entry name" value="Plant_Cytochrome_P450_Monoox"/>
</dbReference>
<dbReference type="PRINTS" id="PR00463">
    <property type="entry name" value="EP450I"/>
</dbReference>
<keyword evidence="3 7" id="KW-0560">Oxidoreductase</keyword>
<dbReference type="InterPro" id="IPR001128">
    <property type="entry name" value="Cyt_P450"/>
</dbReference>
<dbReference type="SUPFAM" id="SSF48264">
    <property type="entry name" value="Cytochrome P450"/>
    <property type="match status" value="1"/>
</dbReference>
<proteinExistence type="inferred from homology"/>
<dbReference type="InterPro" id="IPR002401">
    <property type="entry name" value="Cyt_P450_E_grp-I"/>
</dbReference>
<comment type="cofactor">
    <cofactor evidence="6">
        <name>heme</name>
        <dbReference type="ChEBI" id="CHEBI:30413"/>
    </cofactor>
</comment>